<protein>
    <submittedName>
        <fullName evidence="1">Uncharacterized protein</fullName>
    </submittedName>
</protein>
<organism evidence="1 2">
    <name type="scientific">Pedobacter chinensis</name>
    <dbReference type="NCBI Taxonomy" id="2282421"/>
    <lineage>
        <taxon>Bacteria</taxon>
        <taxon>Pseudomonadati</taxon>
        <taxon>Bacteroidota</taxon>
        <taxon>Sphingobacteriia</taxon>
        <taxon>Sphingobacteriales</taxon>
        <taxon>Sphingobacteriaceae</taxon>
        <taxon>Pedobacter</taxon>
    </lineage>
</organism>
<accession>A0A369PU20</accession>
<comment type="caution">
    <text evidence="1">The sequence shown here is derived from an EMBL/GenBank/DDBJ whole genome shotgun (WGS) entry which is preliminary data.</text>
</comment>
<dbReference type="AlphaFoldDB" id="A0A369PU20"/>
<reference evidence="1 2" key="1">
    <citation type="submission" date="2018-07" db="EMBL/GenBank/DDBJ databases">
        <title>Pedobacter sp. nov., isolated from soil.</title>
        <authorList>
            <person name="Zhou L.Y."/>
            <person name="Du Z.J."/>
        </authorList>
    </citation>
    <scope>NUCLEOTIDE SEQUENCE [LARGE SCALE GENOMIC DNA]</scope>
    <source>
        <strain evidence="1 2">JDX94</strain>
    </source>
</reference>
<dbReference type="Proteomes" id="UP000253961">
    <property type="component" value="Unassembled WGS sequence"/>
</dbReference>
<evidence type="ECO:0000313" key="1">
    <source>
        <dbReference type="EMBL" id="RDC56024.1"/>
    </source>
</evidence>
<name>A0A369PU20_9SPHI</name>
<dbReference type="EMBL" id="QPKV01000004">
    <property type="protein sequence ID" value="RDC56024.1"/>
    <property type="molecule type" value="Genomic_DNA"/>
</dbReference>
<dbReference type="RefSeq" id="WP_056095014.1">
    <property type="nucleotide sequence ID" value="NZ_QPKV01000004.1"/>
</dbReference>
<gene>
    <name evidence="1" type="ORF">DU508_10350</name>
</gene>
<dbReference type="OrthoDB" id="713555at2"/>
<sequence length="105" mass="12103">MIPEIFKQDISLDIRVFGFDVNVNYVYNWPSKRNDEKEPTVVHLEFRSDSNIISGTGYRSHFLFSAFLKDCGYASIEELAISLGEHLARENGYSPPQPERQLSLF</sequence>
<evidence type="ECO:0000313" key="2">
    <source>
        <dbReference type="Proteomes" id="UP000253961"/>
    </source>
</evidence>
<keyword evidence="2" id="KW-1185">Reference proteome</keyword>
<proteinExistence type="predicted"/>